<feature type="transmembrane region" description="Helical" evidence="1">
    <location>
        <begin position="41"/>
        <end position="65"/>
    </location>
</feature>
<evidence type="ECO:0000313" key="3">
    <source>
        <dbReference type="Proteomes" id="UP000244336"/>
    </source>
</evidence>
<evidence type="ECO:0000313" key="2">
    <source>
        <dbReference type="EMBL" id="PUZ62191.1"/>
    </source>
</evidence>
<name>A0A2T7E2X2_9POAL</name>
<dbReference type="AlphaFoldDB" id="A0A2T7E2X2"/>
<dbReference type="Proteomes" id="UP000244336">
    <property type="component" value="Chromosome 4"/>
</dbReference>
<sequence>MHTFFRFLVRLRIAAQGAAAAAARRPVSARAVKVLKTTLVKAWMLAIFNMSLVMPLAAAAMAAWYASSLARCLPAPAFALCAGAALAFAAHSAWPVVLILKAGGGQVHGEVAVYYWLFLGLMRTSPAPSPGMTS</sequence>
<organism evidence="2 3">
    <name type="scientific">Panicum hallii var. hallii</name>
    <dbReference type="NCBI Taxonomy" id="1504633"/>
    <lineage>
        <taxon>Eukaryota</taxon>
        <taxon>Viridiplantae</taxon>
        <taxon>Streptophyta</taxon>
        <taxon>Embryophyta</taxon>
        <taxon>Tracheophyta</taxon>
        <taxon>Spermatophyta</taxon>
        <taxon>Magnoliopsida</taxon>
        <taxon>Liliopsida</taxon>
        <taxon>Poales</taxon>
        <taxon>Poaceae</taxon>
        <taxon>PACMAD clade</taxon>
        <taxon>Panicoideae</taxon>
        <taxon>Panicodae</taxon>
        <taxon>Paniceae</taxon>
        <taxon>Panicinae</taxon>
        <taxon>Panicum</taxon>
        <taxon>Panicum sect. Panicum</taxon>
    </lineage>
</organism>
<dbReference type="Gramene" id="PUZ62191">
    <property type="protein sequence ID" value="PUZ62191"/>
    <property type="gene ID" value="GQ55_4G337000"/>
</dbReference>
<evidence type="ECO:0000256" key="1">
    <source>
        <dbReference type="SAM" id="Phobius"/>
    </source>
</evidence>
<keyword evidence="1" id="KW-0812">Transmembrane</keyword>
<gene>
    <name evidence="2" type="ORF">GQ55_4G337000</name>
</gene>
<accession>A0A2T7E2X2</accession>
<dbReference type="EMBL" id="CM009752">
    <property type="protein sequence ID" value="PUZ62191.1"/>
    <property type="molecule type" value="Genomic_DNA"/>
</dbReference>
<protein>
    <submittedName>
        <fullName evidence="2">Uncharacterized protein</fullName>
    </submittedName>
</protein>
<keyword evidence="3" id="KW-1185">Reference proteome</keyword>
<proteinExistence type="predicted"/>
<keyword evidence="1" id="KW-1133">Transmembrane helix</keyword>
<reference evidence="2 3" key="1">
    <citation type="submission" date="2018-04" db="EMBL/GenBank/DDBJ databases">
        <title>WGS assembly of Panicum hallii var. hallii HAL2.</title>
        <authorList>
            <person name="Lovell J."/>
            <person name="Jenkins J."/>
            <person name="Lowry D."/>
            <person name="Mamidi S."/>
            <person name="Sreedasyam A."/>
            <person name="Weng X."/>
            <person name="Barry K."/>
            <person name="Bonette J."/>
            <person name="Campitelli B."/>
            <person name="Daum C."/>
            <person name="Gordon S."/>
            <person name="Gould B."/>
            <person name="Lipzen A."/>
            <person name="MacQueen A."/>
            <person name="Palacio-Mejia J."/>
            <person name="Plott C."/>
            <person name="Shakirov E."/>
            <person name="Shu S."/>
            <person name="Yoshinaga Y."/>
            <person name="Zane M."/>
            <person name="Rokhsar D."/>
            <person name="Grimwood J."/>
            <person name="Schmutz J."/>
            <person name="Juenger T."/>
        </authorList>
    </citation>
    <scope>NUCLEOTIDE SEQUENCE [LARGE SCALE GENOMIC DNA]</scope>
    <source>
        <strain evidence="3">cv. HAL2</strain>
    </source>
</reference>
<feature type="transmembrane region" description="Helical" evidence="1">
    <location>
        <begin position="77"/>
        <end position="100"/>
    </location>
</feature>
<keyword evidence="1" id="KW-0472">Membrane</keyword>